<feature type="transmembrane region" description="Helical" evidence="1">
    <location>
        <begin position="52"/>
        <end position="69"/>
    </location>
</feature>
<dbReference type="OrthoDB" id="5363552at2"/>
<dbReference type="Proteomes" id="UP000240535">
    <property type="component" value="Unassembled WGS sequence"/>
</dbReference>
<evidence type="ECO:0000313" key="2">
    <source>
        <dbReference type="EMBL" id="PSM51984.1"/>
    </source>
</evidence>
<keyword evidence="1" id="KW-0812">Transmembrane</keyword>
<reference evidence="3" key="1">
    <citation type="submission" date="2017-10" db="EMBL/GenBank/DDBJ databases">
        <title>Campylobacter species from seals.</title>
        <authorList>
            <person name="Gilbert M.J."/>
            <person name="Zomer A.L."/>
            <person name="Timmerman A.J."/>
            <person name="Duim B."/>
            <person name="Wagenaar J.A."/>
        </authorList>
    </citation>
    <scope>NUCLEOTIDE SEQUENCE [LARGE SCALE GENOMIC DNA]</scope>
    <source>
        <strain evidence="3">17S00004-5</strain>
    </source>
</reference>
<name>A0A2P8R0G0_9BACT</name>
<evidence type="ECO:0000313" key="3">
    <source>
        <dbReference type="Proteomes" id="UP000240535"/>
    </source>
</evidence>
<organism evidence="2 3">
    <name type="scientific">Campylobacter blaseri</name>
    <dbReference type="NCBI Taxonomy" id="2042961"/>
    <lineage>
        <taxon>Bacteria</taxon>
        <taxon>Pseudomonadati</taxon>
        <taxon>Campylobacterota</taxon>
        <taxon>Epsilonproteobacteria</taxon>
        <taxon>Campylobacterales</taxon>
        <taxon>Campylobacteraceae</taxon>
        <taxon>Campylobacter</taxon>
    </lineage>
</organism>
<accession>A0A2P8R0G0</accession>
<evidence type="ECO:0000256" key="1">
    <source>
        <dbReference type="SAM" id="Phobius"/>
    </source>
</evidence>
<keyword evidence="1" id="KW-1133">Transmembrane helix</keyword>
<sequence>MDLNRDYNKEPIIIKDNNAFFDFLLIVPSIIFCIYVYIFNPWGANKDTLNRHFFWLWPAMFAPYILPYLKSRNKRKIVLTNEKIKFLHQNLIIEEIDLNKEYQVFKTYEPFYHKSQRPIEIVRVLWIILLPLTIFCFIENIINKFLYNLFQNRLKEYKYYDSIIILQDDKVINIRPNTKQEYENIKKYFINITNIDIENTKVFFNKYGLLYEKINYEELKNE</sequence>
<keyword evidence="1" id="KW-0472">Membrane</keyword>
<dbReference type="EMBL" id="PDHH01000004">
    <property type="protein sequence ID" value="PSM51984.1"/>
    <property type="molecule type" value="Genomic_DNA"/>
</dbReference>
<protein>
    <submittedName>
        <fullName evidence="2">Uncharacterized protein</fullName>
    </submittedName>
</protein>
<feature type="transmembrane region" description="Helical" evidence="1">
    <location>
        <begin position="20"/>
        <end position="40"/>
    </location>
</feature>
<gene>
    <name evidence="2" type="ORF">CQ405_05320</name>
</gene>
<keyword evidence="3" id="KW-1185">Reference proteome</keyword>
<proteinExistence type="predicted"/>
<feature type="transmembrane region" description="Helical" evidence="1">
    <location>
        <begin position="124"/>
        <end position="142"/>
    </location>
</feature>
<dbReference type="AlphaFoldDB" id="A0A2P8R0G0"/>
<dbReference type="RefSeq" id="WP_106871443.1">
    <property type="nucleotide sequence ID" value="NZ_CP053841.1"/>
</dbReference>
<comment type="caution">
    <text evidence="2">The sequence shown here is derived from an EMBL/GenBank/DDBJ whole genome shotgun (WGS) entry which is preliminary data.</text>
</comment>